<feature type="binding site" evidence="7">
    <location>
        <position position="102"/>
    </location>
    <ligand>
        <name>carbamoyl phosphate</name>
        <dbReference type="ChEBI" id="CHEBI:58228"/>
    </ligand>
</feature>
<evidence type="ECO:0000259" key="8">
    <source>
        <dbReference type="Pfam" id="PF00185"/>
    </source>
</evidence>
<dbReference type="InterPro" id="IPR006131">
    <property type="entry name" value="Asp_carbamoyltransf_Asp/Orn-bd"/>
</dbReference>
<dbReference type="SUPFAM" id="SSF53671">
    <property type="entry name" value="Aspartate/ornithine carbamoyltransferase"/>
    <property type="match status" value="1"/>
</dbReference>
<evidence type="ECO:0000256" key="6">
    <source>
        <dbReference type="ARBA" id="ARBA00048859"/>
    </source>
</evidence>
<evidence type="ECO:0000313" key="10">
    <source>
        <dbReference type="EMBL" id="MDQ0275633.1"/>
    </source>
</evidence>
<dbReference type="NCBIfam" id="NF002032">
    <property type="entry name" value="PRK00856.1"/>
    <property type="match status" value="1"/>
</dbReference>
<comment type="similarity">
    <text evidence="2 7">Belongs to the aspartate/ornithine carbamoyltransferase superfamily. ATCase family.</text>
</comment>
<keyword evidence="4 7" id="KW-0665">Pyrimidine biosynthesis</keyword>
<dbReference type="InterPro" id="IPR006132">
    <property type="entry name" value="Asp/Orn_carbamoyltranf_P-bd"/>
</dbReference>
<dbReference type="NCBIfam" id="TIGR00670">
    <property type="entry name" value="asp_carb_tr"/>
    <property type="match status" value="1"/>
</dbReference>
<feature type="binding site" evidence="7">
    <location>
        <position position="53"/>
    </location>
    <ligand>
        <name>carbamoyl phosphate</name>
        <dbReference type="ChEBI" id="CHEBI:58228"/>
    </ligand>
</feature>
<dbReference type="EMBL" id="JAUSTN010000010">
    <property type="protein sequence ID" value="MDQ0275633.1"/>
    <property type="molecule type" value="Genomic_DNA"/>
</dbReference>
<evidence type="ECO:0000256" key="4">
    <source>
        <dbReference type="ARBA" id="ARBA00022975"/>
    </source>
</evidence>
<dbReference type="Proteomes" id="UP001236559">
    <property type="component" value="Unassembled WGS sequence"/>
</dbReference>
<feature type="domain" description="Aspartate/ornithine carbamoyltransferase Asp/Orn-binding" evidence="8">
    <location>
        <begin position="151"/>
        <end position="298"/>
    </location>
</feature>
<dbReference type="EC" id="2.1.3.2" evidence="7"/>
<comment type="function">
    <text evidence="5 7">Catalyzes the condensation of carbamoyl phosphate and aspartate to form carbamoyl aspartate and inorganic phosphate, the committed step in the de novo pyrimidine nucleotide biosynthesis pathway.</text>
</comment>
<comment type="subunit">
    <text evidence="7">Heterododecamer (2C3:3R2) of six catalytic PyrB chains organized as two trimers (C3), and six regulatory PyrI chains organized as three dimers (R2).</text>
</comment>
<feature type="binding site" evidence="7">
    <location>
        <position position="264"/>
    </location>
    <ligand>
        <name>carbamoyl phosphate</name>
        <dbReference type="ChEBI" id="CHEBI:58228"/>
    </ligand>
</feature>
<comment type="pathway">
    <text evidence="1 7">Pyrimidine metabolism; UMP biosynthesis via de novo pathway; (S)-dihydroorotate from bicarbonate: step 2/3.</text>
</comment>
<feature type="binding site" evidence="7">
    <location>
        <position position="164"/>
    </location>
    <ligand>
        <name>L-aspartate</name>
        <dbReference type="ChEBI" id="CHEBI:29991"/>
    </ligand>
</feature>
<gene>
    <name evidence="7" type="primary">pyrB</name>
    <name evidence="10" type="ORF">J2S72_001663</name>
</gene>
<dbReference type="Pfam" id="PF02729">
    <property type="entry name" value="OTCace_N"/>
    <property type="match status" value="1"/>
</dbReference>
<feature type="binding site" evidence="7">
    <location>
        <position position="263"/>
    </location>
    <ligand>
        <name>carbamoyl phosphate</name>
        <dbReference type="ChEBI" id="CHEBI:58228"/>
    </ligand>
</feature>
<feature type="binding site" evidence="7">
    <location>
        <position position="81"/>
    </location>
    <ligand>
        <name>L-aspartate</name>
        <dbReference type="ChEBI" id="CHEBI:29991"/>
    </ligand>
</feature>
<evidence type="ECO:0000256" key="5">
    <source>
        <dbReference type="ARBA" id="ARBA00043884"/>
    </source>
</evidence>
<comment type="catalytic activity">
    <reaction evidence="6 7">
        <text>carbamoyl phosphate + L-aspartate = N-carbamoyl-L-aspartate + phosphate + H(+)</text>
        <dbReference type="Rhea" id="RHEA:20013"/>
        <dbReference type="ChEBI" id="CHEBI:15378"/>
        <dbReference type="ChEBI" id="CHEBI:29991"/>
        <dbReference type="ChEBI" id="CHEBI:32814"/>
        <dbReference type="ChEBI" id="CHEBI:43474"/>
        <dbReference type="ChEBI" id="CHEBI:58228"/>
        <dbReference type="EC" id="2.1.3.2"/>
    </reaction>
</comment>
<dbReference type="PRINTS" id="PR00100">
    <property type="entry name" value="AOTCASE"/>
</dbReference>
<organism evidence="10 11">
    <name type="scientific">Peptoniphilus koenoeneniae</name>
    <dbReference type="NCBI Taxonomy" id="507751"/>
    <lineage>
        <taxon>Bacteria</taxon>
        <taxon>Bacillati</taxon>
        <taxon>Bacillota</taxon>
        <taxon>Tissierellia</taxon>
        <taxon>Tissierellales</taxon>
        <taxon>Peptoniphilaceae</taxon>
        <taxon>Peptoniphilus</taxon>
    </lineage>
</organism>
<dbReference type="Gene3D" id="3.40.50.1370">
    <property type="entry name" value="Aspartate/ornithine carbamoyltransferase"/>
    <property type="match status" value="2"/>
</dbReference>
<evidence type="ECO:0000256" key="2">
    <source>
        <dbReference type="ARBA" id="ARBA00008896"/>
    </source>
</evidence>
<dbReference type="PROSITE" id="PS00097">
    <property type="entry name" value="CARBAMOYLTRANSFERASE"/>
    <property type="match status" value="1"/>
</dbReference>
<dbReference type="HAMAP" id="MF_00001">
    <property type="entry name" value="Asp_carb_tr"/>
    <property type="match status" value="1"/>
</dbReference>
<accession>A0ABU0AWL8</accession>
<dbReference type="RefSeq" id="WP_023054896.1">
    <property type="nucleotide sequence ID" value="NZ_JAUSTN010000010.1"/>
</dbReference>
<dbReference type="PRINTS" id="PR00101">
    <property type="entry name" value="ATCASE"/>
</dbReference>
<protein>
    <recommendedName>
        <fullName evidence="7">Aspartate carbamoyltransferase</fullName>
        <ecNumber evidence="7">2.1.3.2</ecNumber>
    </recommendedName>
    <alternativeName>
        <fullName evidence="7">Aspartate transcarbamylase</fullName>
        <shortName evidence="7">ATCase</shortName>
    </alternativeName>
</protein>
<dbReference type="InterPro" id="IPR002082">
    <property type="entry name" value="Asp_carbamoyltransf"/>
</dbReference>
<sequence>MVRNLIEPRDFTTEELDKLFDLADAIIQDPKKYRDVCKGYVLASLFFEPSTRTRLSFETAMTRLGGGVVGFADAKVSSTSKGESLVDTLRTVENYADIVAMRHPKDGAALLATKYLTRMPLINAGDGAHNHPTQTLTDLLTIRHYKKRFNNLTIGVCGDLKFGRTIHSLVRAMNRYENVKFVFISPEELKMPKVFLDELPKESYRETSDLEGSIPDLDILYMSRVQRERFVSEEEYVRLKDFFILDKEKLKQAKADMIVMHPLPRVNEIATDVDDDERAVYFKQAGFGMYVRMALIMTLLGLEEA</sequence>
<evidence type="ECO:0000256" key="7">
    <source>
        <dbReference type="HAMAP-Rule" id="MF_00001"/>
    </source>
</evidence>
<keyword evidence="11" id="KW-1185">Reference proteome</keyword>
<evidence type="ECO:0000259" key="9">
    <source>
        <dbReference type="Pfam" id="PF02729"/>
    </source>
</evidence>
<proteinExistence type="inferred from homology"/>
<feature type="binding site" evidence="7">
    <location>
        <position position="52"/>
    </location>
    <ligand>
        <name>carbamoyl phosphate</name>
        <dbReference type="ChEBI" id="CHEBI:58228"/>
    </ligand>
</feature>
<reference evidence="10 11" key="1">
    <citation type="submission" date="2023-07" db="EMBL/GenBank/DDBJ databases">
        <title>Genomic Encyclopedia of Type Strains, Phase IV (KMG-IV): sequencing the most valuable type-strain genomes for metagenomic binning, comparative biology and taxonomic classification.</title>
        <authorList>
            <person name="Goeker M."/>
        </authorList>
    </citation>
    <scope>NUCLEOTIDE SEQUENCE [LARGE SCALE GENOMIC DNA]</scope>
    <source>
        <strain evidence="10 11">DSM 22616</strain>
    </source>
</reference>
<feature type="binding site" evidence="7">
    <location>
        <position position="131"/>
    </location>
    <ligand>
        <name>carbamoyl phosphate</name>
        <dbReference type="ChEBI" id="CHEBI:58228"/>
    </ligand>
</feature>
<evidence type="ECO:0000256" key="3">
    <source>
        <dbReference type="ARBA" id="ARBA00022679"/>
    </source>
</evidence>
<dbReference type="InterPro" id="IPR036901">
    <property type="entry name" value="Asp/Orn_carbamoylTrfase_sf"/>
</dbReference>
<dbReference type="Pfam" id="PF00185">
    <property type="entry name" value="OTCace"/>
    <property type="match status" value="1"/>
</dbReference>
<feature type="binding site" evidence="7">
    <location>
        <position position="224"/>
    </location>
    <ligand>
        <name>L-aspartate</name>
        <dbReference type="ChEBI" id="CHEBI:29991"/>
    </ligand>
</feature>
<dbReference type="GO" id="GO:0004070">
    <property type="term" value="F:aspartate carbamoyltransferase activity"/>
    <property type="evidence" value="ECO:0007669"/>
    <property type="project" value="UniProtKB-EC"/>
</dbReference>
<evidence type="ECO:0000313" key="11">
    <source>
        <dbReference type="Proteomes" id="UP001236559"/>
    </source>
</evidence>
<dbReference type="InterPro" id="IPR006130">
    <property type="entry name" value="Asp/Orn_carbamoylTrfase"/>
</dbReference>
<keyword evidence="3 7" id="KW-0808">Transferase</keyword>
<comment type="caution">
    <text evidence="10">The sequence shown here is derived from an EMBL/GenBank/DDBJ whole genome shotgun (WGS) entry which is preliminary data.</text>
</comment>
<evidence type="ECO:0000256" key="1">
    <source>
        <dbReference type="ARBA" id="ARBA00004852"/>
    </source>
</evidence>
<name>A0ABU0AWL8_9FIRM</name>
<dbReference type="PANTHER" id="PTHR45753">
    <property type="entry name" value="ORNITHINE CARBAMOYLTRANSFERASE, MITOCHONDRIAL"/>
    <property type="match status" value="1"/>
</dbReference>
<feature type="binding site" evidence="7">
    <location>
        <position position="134"/>
    </location>
    <ligand>
        <name>carbamoyl phosphate</name>
        <dbReference type="ChEBI" id="CHEBI:58228"/>
    </ligand>
</feature>
<feature type="domain" description="Aspartate/ornithine carbamoyltransferase carbamoyl-P binding" evidence="9">
    <location>
        <begin position="3"/>
        <end position="143"/>
    </location>
</feature>
<dbReference type="PANTHER" id="PTHR45753:SF6">
    <property type="entry name" value="ASPARTATE CARBAMOYLTRANSFERASE"/>
    <property type="match status" value="1"/>
</dbReference>